<evidence type="ECO:0000313" key="2">
    <source>
        <dbReference type="Proteomes" id="UP000568664"/>
    </source>
</evidence>
<proteinExistence type="predicted"/>
<name>A0A7Y0Q5E9_9GAMM</name>
<gene>
    <name evidence="1" type="ORF">HII17_01605</name>
</gene>
<dbReference type="RefSeq" id="WP_169073573.1">
    <property type="nucleotide sequence ID" value="NZ_JABBXH010000001.1"/>
</dbReference>
<dbReference type="Proteomes" id="UP000568664">
    <property type="component" value="Unassembled WGS sequence"/>
</dbReference>
<organism evidence="1 2">
    <name type="scientific">Thalassotalea algicola</name>
    <dbReference type="NCBI Taxonomy" id="2716224"/>
    <lineage>
        <taxon>Bacteria</taxon>
        <taxon>Pseudomonadati</taxon>
        <taxon>Pseudomonadota</taxon>
        <taxon>Gammaproteobacteria</taxon>
        <taxon>Alteromonadales</taxon>
        <taxon>Colwelliaceae</taxon>
        <taxon>Thalassotalea</taxon>
    </lineage>
</organism>
<accession>A0A7Y0Q5E9</accession>
<sequence>MSIKLPIVISAEQKVSELFDLSTGMLEKLEAWANFETLKANWYGDEDIELKCQFTLVSADTFQQKFASLDMPEWKIDNENNAALKFGGIEEKQHIILDMENQHYGDIADKSRWLSNDIQLQLQILLRHWLNQIARQYQLDVLDD</sequence>
<reference evidence="1 2" key="1">
    <citation type="submission" date="2020-04" db="EMBL/GenBank/DDBJ databases">
        <title>Thalassotalea sp. M1531, isolated from the surface of marine red alga.</title>
        <authorList>
            <person name="Pang L."/>
            <person name="Lu D.-C."/>
        </authorList>
    </citation>
    <scope>NUCLEOTIDE SEQUENCE [LARGE SCALE GENOMIC DNA]</scope>
    <source>
        <strain evidence="1 2">M1531</strain>
    </source>
</reference>
<keyword evidence="2" id="KW-1185">Reference proteome</keyword>
<protein>
    <submittedName>
        <fullName evidence="1">Uncharacterized protein</fullName>
    </submittedName>
</protein>
<dbReference type="EMBL" id="JABBXH010000001">
    <property type="protein sequence ID" value="NMP30243.1"/>
    <property type="molecule type" value="Genomic_DNA"/>
</dbReference>
<dbReference type="AlphaFoldDB" id="A0A7Y0Q5E9"/>
<comment type="caution">
    <text evidence="1">The sequence shown here is derived from an EMBL/GenBank/DDBJ whole genome shotgun (WGS) entry which is preliminary data.</text>
</comment>
<evidence type="ECO:0000313" key="1">
    <source>
        <dbReference type="EMBL" id="NMP30243.1"/>
    </source>
</evidence>